<dbReference type="InterPro" id="IPR000086">
    <property type="entry name" value="NUDIX_hydrolase_dom"/>
</dbReference>
<organism evidence="4 5">
    <name type="scientific">Phytohabitans rumicis</name>
    <dbReference type="NCBI Taxonomy" id="1076125"/>
    <lineage>
        <taxon>Bacteria</taxon>
        <taxon>Bacillati</taxon>
        <taxon>Actinomycetota</taxon>
        <taxon>Actinomycetes</taxon>
        <taxon>Micromonosporales</taxon>
        <taxon>Micromonosporaceae</taxon>
    </lineage>
</organism>
<dbReference type="EMBL" id="BLPG01000001">
    <property type="protein sequence ID" value="GFJ93929.1"/>
    <property type="molecule type" value="Genomic_DNA"/>
</dbReference>
<dbReference type="Gene3D" id="3.90.79.10">
    <property type="entry name" value="Nucleoside Triphosphate Pyrophosphohydrolase"/>
    <property type="match status" value="1"/>
</dbReference>
<dbReference type="GO" id="GO:0016787">
    <property type="term" value="F:hydrolase activity"/>
    <property type="evidence" value="ECO:0007669"/>
    <property type="project" value="UniProtKB-KW"/>
</dbReference>
<dbReference type="InterPro" id="IPR020084">
    <property type="entry name" value="NUDIX_hydrolase_CS"/>
</dbReference>
<feature type="domain" description="Nudix hydrolase" evidence="3">
    <location>
        <begin position="49"/>
        <end position="182"/>
    </location>
</feature>
<keyword evidence="5" id="KW-1185">Reference proteome</keyword>
<dbReference type="Pfam" id="PF00293">
    <property type="entry name" value="NUDIX"/>
    <property type="match status" value="1"/>
</dbReference>
<evidence type="ECO:0000313" key="4">
    <source>
        <dbReference type="EMBL" id="GFJ93929.1"/>
    </source>
</evidence>
<reference evidence="4 5" key="2">
    <citation type="submission" date="2020-03" db="EMBL/GenBank/DDBJ databases">
        <authorList>
            <person name="Ichikawa N."/>
            <person name="Kimura A."/>
            <person name="Kitahashi Y."/>
            <person name="Uohara A."/>
        </authorList>
    </citation>
    <scope>NUCLEOTIDE SEQUENCE [LARGE SCALE GENOMIC DNA]</scope>
    <source>
        <strain evidence="4 5">NBRC 108638</strain>
    </source>
</reference>
<dbReference type="PROSITE" id="PS51462">
    <property type="entry name" value="NUDIX"/>
    <property type="match status" value="1"/>
</dbReference>
<dbReference type="InterPro" id="IPR015797">
    <property type="entry name" value="NUDIX_hydrolase-like_dom_sf"/>
</dbReference>
<dbReference type="PROSITE" id="PS00893">
    <property type="entry name" value="NUDIX_BOX"/>
    <property type="match status" value="1"/>
</dbReference>
<dbReference type="Proteomes" id="UP000482960">
    <property type="component" value="Unassembled WGS sequence"/>
</dbReference>
<evidence type="ECO:0000256" key="2">
    <source>
        <dbReference type="ARBA" id="ARBA00022801"/>
    </source>
</evidence>
<protein>
    <submittedName>
        <fullName evidence="4">DNA mismatch repair protein MutT</fullName>
    </submittedName>
</protein>
<evidence type="ECO:0000256" key="1">
    <source>
        <dbReference type="ARBA" id="ARBA00001946"/>
    </source>
</evidence>
<gene>
    <name evidence="4" type="ORF">Prum_075710</name>
</gene>
<evidence type="ECO:0000313" key="5">
    <source>
        <dbReference type="Proteomes" id="UP000482960"/>
    </source>
</evidence>
<dbReference type="RefSeq" id="WP_173080798.1">
    <property type="nucleotide sequence ID" value="NZ_BAABJB010000001.1"/>
</dbReference>
<dbReference type="AlphaFoldDB" id="A0A6V8LH57"/>
<comment type="cofactor">
    <cofactor evidence="1">
        <name>Mg(2+)</name>
        <dbReference type="ChEBI" id="CHEBI:18420"/>
    </cofactor>
</comment>
<dbReference type="PANTHER" id="PTHR43046">
    <property type="entry name" value="GDP-MANNOSE MANNOSYL HYDROLASE"/>
    <property type="match status" value="1"/>
</dbReference>
<reference evidence="4 5" key="1">
    <citation type="submission" date="2020-03" db="EMBL/GenBank/DDBJ databases">
        <title>Whole genome shotgun sequence of Phytohabitans rumicis NBRC 108638.</title>
        <authorList>
            <person name="Komaki H."/>
            <person name="Tamura T."/>
        </authorList>
    </citation>
    <scope>NUCLEOTIDE SEQUENCE [LARGE SCALE GENOMIC DNA]</scope>
    <source>
        <strain evidence="4 5">NBRC 108638</strain>
    </source>
</reference>
<comment type="caution">
    <text evidence="4">The sequence shown here is derived from an EMBL/GenBank/DDBJ whole genome shotgun (WGS) entry which is preliminary data.</text>
</comment>
<sequence>MRSSVAVVHELVSQLQPVDETEAAHRSQVLWWLSRTDDVFRRVKPTVPPQHLVSYVVPVDAADGSILLVDHVNAGLWLPPGGHVEVDEHPARTAQREAHEELGLTAADPELDQRPMFLTVTETVGMDAGHTDVSLWFVLDGRREQALSPDHGEFHRVRWWAPAELRAADPSRFDPHLLRFLDKLERSPGSSEFS</sequence>
<keyword evidence="2" id="KW-0378">Hydrolase</keyword>
<accession>A0A6V8LH57</accession>
<proteinExistence type="predicted"/>
<name>A0A6V8LH57_9ACTN</name>
<evidence type="ECO:0000259" key="3">
    <source>
        <dbReference type="PROSITE" id="PS51462"/>
    </source>
</evidence>
<dbReference type="PANTHER" id="PTHR43046:SF14">
    <property type="entry name" value="MUTT_NUDIX FAMILY PROTEIN"/>
    <property type="match status" value="1"/>
</dbReference>
<dbReference type="SUPFAM" id="SSF55811">
    <property type="entry name" value="Nudix"/>
    <property type="match status" value="1"/>
</dbReference>